<dbReference type="GO" id="GO:0005319">
    <property type="term" value="F:lipid transporter activity"/>
    <property type="evidence" value="ECO:0007669"/>
    <property type="project" value="InterPro"/>
</dbReference>
<comment type="caution">
    <text evidence="5">Lacks conserved residue(s) required for the propagation of feature annotation.</text>
</comment>
<dbReference type="GO" id="GO:0045735">
    <property type="term" value="F:nutrient reservoir activity"/>
    <property type="evidence" value="ECO:0007669"/>
    <property type="project" value="UniProtKB-KW"/>
</dbReference>
<dbReference type="Gene3D" id="2.30.230.10">
    <property type="entry name" value="Lipovitellin, beta-sheet shell regions, chain A"/>
    <property type="match status" value="1"/>
</dbReference>
<name>R4G3Y1_RHOPR</name>
<feature type="compositionally biased region" description="Low complexity" evidence="6">
    <location>
        <begin position="396"/>
        <end position="418"/>
    </location>
</feature>
<reference evidence="10" key="1">
    <citation type="submission" date="2013-04" db="EMBL/GenBank/DDBJ databases">
        <title>An insight into the transcriptome of the digestive tract of the blood sucking bug, Rhodnius prolixus.</title>
        <authorList>
            <person name="Ribeiro J.M.C."/>
            <person name="Genta F.A."/>
            <person name="Sorgine M.H.F."/>
            <person name="Paiva-Silva G.O."/>
            <person name="Majerowicz D."/>
            <person name="Medeiros M."/>
            <person name="Koerich L."/>
            <person name="Terra W.R."/>
            <person name="Ferreira C."/>
            <person name="Pimentel A.C."/>
            <person name="Bisch P.M."/>
            <person name="Diniz M.M.P."/>
            <person name="Nascimento R."/>
            <person name="Salmon D."/>
            <person name="Silber A.M."/>
            <person name="Alves M."/>
            <person name="Oliveira M.F."/>
            <person name="Gondim K.C."/>
            <person name="Silva Neto M.A.C."/>
            <person name="Atella G.C."/>
            <person name="Araujo H."/>
            <person name="Dias F.S."/>
            <person name="Polycarpo C.R."/>
            <person name="Fampa P."/>
            <person name="Melo A.C."/>
            <person name="Tanaka A.S."/>
            <person name="Balczun C."/>
            <person name="Oliveira J.H.M."/>
            <person name="Goncalves R."/>
            <person name="Lazoski C."/>
            <person name="Pereira M.A."/>
            <person name="Rivera-Pomar R."/>
            <person name="Diambra L."/>
            <person name="Schaub G.A."/>
            <person name="Garcia E.S."/>
            <person name="Azambuja P."/>
            <person name="Braz G.R.C."/>
            <person name="Oliveira P.L."/>
        </authorList>
    </citation>
    <scope>NUCLEOTIDE SEQUENCE</scope>
</reference>
<feature type="compositionally biased region" description="Basic and acidic residues" evidence="6">
    <location>
        <begin position="383"/>
        <end position="395"/>
    </location>
</feature>
<evidence type="ECO:0000256" key="6">
    <source>
        <dbReference type="SAM" id="MobiDB-lite"/>
    </source>
</evidence>
<evidence type="ECO:0000256" key="7">
    <source>
        <dbReference type="SAM" id="SignalP"/>
    </source>
</evidence>
<proteinExistence type="evidence at transcript level"/>
<dbReference type="InterPro" id="IPR011030">
    <property type="entry name" value="Lipovitellin_superhlx_dom"/>
</dbReference>
<organism evidence="10">
    <name type="scientific">Rhodnius prolixus</name>
    <name type="common">Triatomid bug</name>
    <dbReference type="NCBI Taxonomy" id="13249"/>
    <lineage>
        <taxon>Eukaryota</taxon>
        <taxon>Metazoa</taxon>
        <taxon>Ecdysozoa</taxon>
        <taxon>Arthropoda</taxon>
        <taxon>Hexapoda</taxon>
        <taxon>Insecta</taxon>
        <taxon>Pterygota</taxon>
        <taxon>Neoptera</taxon>
        <taxon>Paraneoptera</taxon>
        <taxon>Hemiptera</taxon>
        <taxon>Heteroptera</taxon>
        <taxon>Panheteroptera</taxon>
        <taxon>Cimicomorpha</taxon>
        <taxon>Reduviidae</taxon>
        <taxon>Triatominae</taxon>
        <taxon>Rhodnius</taxon>
    </lineage>
</organism>
<protein>
    <submittedName>
        <fullName evidence="10">Putative vitellogenin</fullName>
    </submittedName>
</protein>
<feature type="signal peptide" evidence="7">
    <location>
        <begin position="1"/>
        <end position="16"/>
    </location>
</feature>
<feature type="domain" description="VWFD" evidence="9">
    <location>
        <begin position="1523"/>
        <end position="1718"/>
    </location>
</feature>
<dbReference type="PANTHER" id="PTHR23345">
    <property type="entry name" value="VITELLOGENIN-RELATED"/>
    <property type="match status" value="1"/>
</dbReference>
<evidence type="ECO:0000256" key="3">
    <source>
        <dbReference type="ARBA" id="ARBA00023157"/>
    </source>
</evidence>
<feature type="compositionally biased region" description="Polar residues" evidence="6">
    <location>
        <begin position="1237"/>
        <end position="1246"/>
    </location>
</feature>
<evidence type="ECO:0000256" key="1">
    <source>
        <dbReference type="ARBA" id="ARBA00022729"/>
    </source>
</evidence>
<evidence type="ECO:0000256" key="5">
    <source>
        <dbReference type="PROSITE-ProRule" id="PRU00557"/>
    </source>
</evidence>
<feature type="chain" id="PRO_5004365852" evidence="7">
    <location>
        <begin position="17"/>
        <end position="1859"/>
    </location>
</feature>
<keyword evidence="3" id="KW-1015">Disulfide bond</keyword>
<dbReference type="Pfam" id="PF09172">
    <property type="entry name" value="Vit_open_b-sht"/>
    <property type="match status" value="1"/>
</dbReference>
<evidence type="ECO:0000256" key="2">
    <source>
        <dbReference type="ARBA" id="ARBA00022761"/>
    </source>
</evidence>
<dbReference type="Pfam" id="PF01347">
    <property type="entry name" value="Vitellogenin_N"/>
    <property type="match status" value="1"/>
</dbReference>
<dbReference type="FunFam" id="1.25.10.20:FF:000003">
    <property type="entry name" value="Vitellogenin C"/>
    <property type="match status" value="1"/>
</dbReference>
<feature type="region of interest" description="Disordered" evidence="6">
    <location>
        <begin position="328"/>
        <end position="425"/>
    </location>
</feature>
<dbReference type="Gene3D" id="2.20.80.10">
    <property type="entry name" value="Lipovitellin-phosvitin complex, chain A, domain 4"/>
    <property type="match status" value="1"/>
</dbReference>
<dbReference type="PANTHER" id="PTHR23345:SF15">
    <property type="entry name" value="VITELLOGENIN 1-RELATED"/>
    <property type="match status" value="1"/>
</dbReference>
<dbReference type="SMART" id="SM00638">
    <property type="entry name" value="LPD_N"/>
    <property type="match status" value="1"/>
</dbReference>
<dbReference type="SUPFAM" id="SSF56968">
    <property type="entry name" value="Lipovitellin-phosvitin complex, beta-sheet shell regions"/>
    <property type="match status" value="2"/>
</dbReference>
<dbReference type="Gene3D" id="1.25.10.20">
    <property type="entry name" value="Vitellinogen, superhelical"/>
    <property type="match status" value="1"/>
</dbReference>
<dbReference type="Pfam" id="PF00094">
    <property type="entry name" value="VWD"/>
    <property type="match status" value="1"/>
</dbReference>
<dbReference type="InterPro" id="IPR015255">
    <property type="entry name" value="Vitellinogen_open_b-sht"/>
</dbReference>
<feature type="compositionally biased region" description="Low complexity" evidence="6">
    <location>
        <begin position="352"/>
        <end position="365"/>
    </location>
</feature>
<dbReference type="HOGENOM" id="CLU_002645_0_0_1"/>
<dbReference type="VEuPathDB" id="VectorBase:RPRC013511"/>
<keyword evidence="2" id="KW-0758">Storage protein</keyword>
<evidence type="ECO:0000313" key="10">
    <source>
        <dbReference type="EMBL" id="JAA76239.1"/>
    </source>
</evidence>
<accession>R4G3Y1</accession>
<dbReference type="InterPro" id="IPR050733">
    <property type="entry name" value="Vitellogenin/Apolipophorin"/>
</dbReference>
<dbReference type="EMBL" id="GAHY01001271">
    <property type="protein sequence ID" value="JAA76239.1"/>
    <property type="molecule type" value="mRNA"/>
</dbReference>
<evidence type="ECO:0000259" key="9">
    <source>
        <dbReference type="PROSITE" id="PS51233"/>
    </source>
</evidence>
<evidence type="ECO:0000259" key="8">
    <source>
        <dbReference type="PROSITE" id="PS51211"/>
    </source>
</evidence>
<sequence>MWTTILYFTLVGLVTAEYGWKHGTLYRYEIRGRSVAGMHQVANQFSGVLLKGKLTVQPKSDDTLTLQVHNFEQAEVHTNFSNGWSTYVKDHDVNYKPLPVSDKPFELKFKNGVVDEMYVDKTLPTWEVNVLKAIASQLQVDTQGENLKKSKTNHVPVESETVGVYKTIEDSVTGECETIYDISPLPQFVLQSRPELVPLPKLVAGGQVLDIVKTKNYSNCEQRMAYHFGLTGLTDWEPASNQMGTFLSRSSVSRIVVSGTLKSYTIQSSVTTNKIVLAPHLYNNQKGIVASRMNLTLEAVTSSSGTPQPVPNPRTVKNLVYEYNAATNDENTQHHHHMRYTQSDAPLKFKTSSESSSESSSSSSEEGLHGNKRMNIGMIRSRRSLEPRQMNREENGSSSSSESSSSDDSGSTSTSSSEYFWQPKPTLTEAPNSPFMPYFIGYLGNTIQASSKVNGVLTVYKLAKEIGEQFVYGNGITGENTLSKFNVLVSVLHTMNVTQLQEATEKLYYPYSKVVQTSEGDDQQYQAWVTFRDAVAQVGTGPALLTIKQWILSHKVSGAEAAHVVGVLPDTAHYPTTEYINTFFELVKSEEVQKQRYLNVSAVTAFTNLVRKAQVNRETAHNRYPVHSFGDLTPKNDKVVSEQYVTYLETQLRKAVQLGDSPTVQVYIRALGNVAHPKVLAVFEPFLEGHEQVSDFQRLAMVASLDKMTKVYPKLVRSVLFKIYQNSGEAPEVRVAAVMQIMKTNPPAQTLQRMAQHTNYDHSRQVSAAVKSAIESAASLHGPKSYQLAQNAKAAVHLLTTQEFGLHQSHNFIRDYVVKEEELMYKTHFAYIQGEDSVVPSSAFYTVWRSLGGYKRQPYEVSWLTSNAGSLLDLLYDQFVDVGHSGKPVHGNAEPVVGDWTFEKIGKLLNIETDYLDQVEGNFLVSLFGTKSFFAFDNHTVEQLPEYVKYVARQLRSGKHFNYNKVYNKHALQVGFPTATGLPFFYSFSTPTRVHFAGELKVVAHPELEGESGDYVPLPKTAGISGTFNAMYTSYTEGVLGFTTPYNHKNYVAVLGNNVHVGAPFKAAVEFDFEKSKFQAKVQPLEQNTHKKLFEYSTVAYTSKHEILDLKPIAEGDNTEEVHVRPVQRFETTVGQAETGFAFDVKAESEQKFWDWATVYNAATKHDGFSSLLFPLYEVTINNYNYTVTYNPQESTAKYVKLFFTYEDLFKTGETGTRASLNKHRDSSVAGGDNDAIPSSTTPANEQRQKEFLQRAVEGIKDSYARLVDVGVQFEGQTKAEYVTTAAYSTSSVDPKSRFLFFFGTQPARTTHYTKPYQVALHVNTEVPNVPLTDFVKAFQANPTSHVTAKLYFGENVNSGGKVYVQGTLKQSESRRHYLEHHPLTALCKRQMAEGNYLLPACRNATASANYFDQYKFTFNYEGVPDFVKHYLYKGYTVVRYFANHYVTENFVTTTGKESQLDVGVRFTNDLSAVNVSVETPVLYTEFTNLYVEDWVAPLVVVHPEYDFFDRFGQEVFRAQQYPTCVVDTHQATTFDNTSYPVQVGKCWHAMLHPVFKTEYGYSGQTTHYYDDAFSVLVREGASYQKELLILLDKYTVQVFPTGSSEVVGKVVVNGRNLEFSKESVAQFKYNGDYILVHVYALPNGAVRLLFPQTDFEVIYDGPRVKLQVSNTYRGRVRGLCGTFDGEYVTDFTTPKNCVVQDPTEFAASYAIVDETCQGPARELHQRVLNVPCYKQTVLLGDVISEEEAGRYQPRMRSSHSNLVRLAKQPNEGRCSKLRSKVVEQAGRTCFSLHPQVTCSSKCKATSKIEKRIEFHCIPKTIATKHWVEMIKNGANPDFTQKPANEWFKINTPEQCIPN</sequence>
<dbReference type="SUPFAM" id="SSF48431">
    <property type="entry name" value="Lipovitellin-phosvitin complex, superhelical domain"/>
    <property type="match status" value="1"/>
</dbReference>
<dbReference type="PROSITE" id="PS51211">
    <property type="entry name" value="VITELLOGENIN"/>
    <property type="match status" value="1"/>
</dbReference>
<evidence type="ECO:0000256" key="4">
    <source>
        <dbReference type="ARBA" id="ARBA00023180"/>
    </source>
</evidence>
<dbReference type="SMART" id="SM00216">
    <property type="entry name" value="VWD"/>
    <property type="match status" value="1"/>
</dbReference>
<dbReference type="InterPro" id="IPR001747">
    <property type="entry name" value="Vitellogenin_N"/>
</dbReference>
<dbReference type="InterPro" id="IPR015816">
    <property type="entry name" value="Vitellinogen_b-sht_N"/>
</dbReference>
<dbReference type="SMART" id="SM01169">
    <property type="entry name" value="DUF1943"/>
    <property type="match status" value="1"/>
</dbReference>
<keyword evidence="1 7" id="KW-0732">Signal</keyword>
<dbReference type="PROSITE" id="PS51233">
    <property type="entry name" value="VWFD"/>
    <property type="match status" value="1"/>
</dbReference>
<dbReference type="InterPro" id="IPR001846">
    <property type="entry name" value="VWF_type-D"/>
</dbReference>
<dbReference type="InterPro" id="IPR015819">
    <property type="entry name" value="Lipid_transp_b-sht_shell"/>
</dbReference>
<feature type="domain" description="Vitellogenin" evidence="8">
    <location>
        <begin position="20"/>
        <end position="843"/>
    </location>
</feature>
<feature type="region of interest" description="Disordered" evidence="6">
    <location>
        <begin position="1221"/>
        <end position="1248"/>
    </location>
</feature>
<keyword evidence="4" id="KW-0325">Glycoprotein</keyword>